<dbReference type="RefSeq" id="WP_329499625.1">
    <property type="nucleotide sequence ID" value="NZ_CP108460.1"/>
</dbReference>
<evidence type="ECO:0000313" key="2">
    <source>
        <dbReference type="EMBL" id="WUS55749.1"/>
    </source>
</evidence>
<reference evidence="2 3" key="1">
    <citation type="submission" date="2022-10" db="EMBL/GenBank/DDBJ databases">
        <title>The complete genomes of actinobacterial strains from the NBC collection.</title>
        <authorList>
            <person name="Joergensen T.S."/>
            <person name="Alvarez Arevalo M."/>
            <person name="Sterndorff E.B."/>
            <person name="Faurdal D."/>
            <person name="Vuksanovic O."/>
            <person name="Mourched A.-S."/>
            <person name="Charusanti P."/>
            <person name="Shaw S."/>
            <person name="Blin K."/>
            <person name="Weber T."/>
        </authorList>
    </citation>
    <scope>NUCLEOTIDE SEQUENCE [LARGE SCALE GENOMIC DNA]</scope>
    <source>
        <strain evidence="2 3">NBC_01247</strain>
    </source>
</reference>
<feature type="transmembrane region" description="Helical" evidence="1">
    <location>
        <begin position="87"/>
        <end position="105"/>
    </location>
</feature>
<name>A0ABZ1W4I7_9ACTN</name>
<accession>A0ABZ1W4I7</accession>
<evidence type="ECO:0000313" key="3">
    <source>
        <dbReference type="Proteomes" id="UP001432014"/>
    </source>
</evidence>
<keyword evidence="3" id="KW-1185">Reference proteome</keyword>
<gene>
    <name evidence="2" type="ORF">OG469_09615</name>
</gene>
<evidence type="ECO:0000256" key="1">
    <source>
        <dbReference type="SAM" id="Phobius"/>
    </source>
</evidence>
<sequence length="142" mass="14971">MPLEEKRVWIMGVVTVVTYAAYLAAVLGGADGGPLARLPYAAALLWSVLAAVTATIVLNIAAALGTREDCGGKDQRDREIHRFGERVGQAFVVLGGVSALGMALARLDPFWIANATYLAFVLSAVLGSAAKIVAYRRGLPAW</sequence>
<feature type="transmembrane region" description="Helical" evidence="1">
    <location>
        <begin position="111"/>
        <end position="134"/>
    </location>
</feature>
<feature type="transmembrane region" description="Helical" evidence="1">
    <location>
        <begin position="7"/>
        <end position="28"/>
    </location>
</feature>
<dbReference type="EMBL" id="CP108482">
    <property type="protein sequence ID" value="WUS55749.1"/>
    <property type="molecule type" value="Genomic_DNA"/>
</dbReference>
<keyword evidence="1" id="KW-1133">Transmembrane helix</keyword>
<keyword evidence="1" id="KW-0812">Transmembrane</keyword>
<proteinExistence type="predicted"/>
<organism evidence="2 3">
    <name type="scientific">Kitasatospora herbaricolor</name>
    <dbReference type="NCBI Taxonomy" id="68217"/>
    <lineage>
        <taxon>Bacteria</taxon>
        <taxon>Bacillati</taxon>
        <taxon>Actinomycetota</taxon>
        <taxon>Actinomycetes</taxon>
        <taxon>Kitasatosporales</taxon>
        <taxon>Streptomycetaceae</taxon>
        <taxon>Kitasatospora</taxon>
    </lineage>
</organism>
<feature type="transmembrane region" description="Helical" evidence="1">
    <location>
        <begin position="40"/>
        <end position="66"/>
    </location>
</feature>
<dbReference type="Proteomes" id="UP001432014">
    <property type="component" value="Chromosome"/>
</dbReference>
<protein>
    <submittedName>
        <fullName evidence="2">Uncharacterized protein</fullName>
    </submittedName>
</protein>
<keyword evidence="1" id="KW-0472">Membrane</keyword>